<dbReference type="Pfam" id="PF01212">
    <property type="entry name" value="Beta_elim_lyase"/>
    <property type="match status" value="1"/>
</dbReference>
<dbReference type="AlphaFoldDB" id="A0A131Z8I0"/>
<dbReference type="InterPro" id="IPR023603">
    <property type="entry name" value="Low_specificity_L-TA-like"/>
</dbReference>
<dbReference type="GO" id="GO:0006567">
    <property type="term" value="P:L-threonine catabolic process"/>
    <property type="evidence" value="ECO:0007669"/>
    <property type="project" value="TreeGrafter"/>
</dbReference>
<dbReference type="GO" id="GO:0008732">
    <property type="term" value="F:L-allo-threonine aldolase activity"/>
    <property type="evidence" value="ECO:0007669"/>
    <property type="project" value="TreeGrafter"/>
</dbReference>
<comment type="similarity">
    <text evidence="2">Belongs to the threonine aldolase family.</text>
</comment>
<dbReference type="PANTHER" id="PTHR48097">
    <property type="entry name" value="L-THREONINE ALDOLASE-RELATED"/>
    <property type="match status" value="1"/>
</dbReference>
<name>A0A131Z8I0_RHIAP</name>
<dbReference type="FunFam" id="3.40.640.10:FF:000030">
    <property type="entry name" value="Low-specificity L-threonine aldolase"/>
    <property type="match status" value="1"/>
</dbReference>
<dbReference type="InterPro" id="IPR001597">
    <property type="entry name" value="ArAA_b-elim_lyase/Thr_aldolase"/>
</dbReference>
<keyword evidence="4" id="KW-0456">Lyase</keyword>
<dbReference type="Gene3D" id="3.90.1150.10">
    <property type="entry name" value="Aspartate Aminotransferase, domain 1"/>
    <property type="match status" value="1"/>
</dbReference>
<evidence type="ECO:0000313" key="7">
    <source>
        <dbReference type="EMBL" id="JAP87659.1"/>
    </source>
</evidence>
<dbReference type="FunFam" id="3.90.1150.10:FF:000041">
    <property type="entry name" value="Low-specificity L-threonine aldolase"/>
    <property type="match status" value="1"/>
</dbReference>
<dbReference type="Gene3D" id="3.40.640.10">
    <property type="entry name" value="Type I PLP-dependent aspartate aminotransferase-like (Major domain)"/>
    <property type="match status" value="1"/>
</dbReference>
<feature type="non-terminal residue" evidence="7">
    <location>
        <position position="1"/>
    </location>
</feature>
<dbReference type="NCBIfam" id="NF041359">
    <property type="entry name" value="GntG_guanitoxin"/>
    <property type="match status" value="1"/>
</dbReference>
<organism evidence="7">
    <name type="scientific">Rhipicephalus appendiculatus</name>
    <name type="common">Brown ear tick</name>
    <dbReference type="NCBI Taxonomy" id="34631"/>
    <lineage>
        <taxon>Eukaryota</taxon>
        <taxon>Metazoa</taxon>
        <taxon>Ecdysozoa</taxon>
        <taxon>Arthropoda</taxon>
        <taxon>Chelicerata</taxon>
        <taxon>Arachnida</taxon>
        <taxon>Acari</taxon>
        <taxon>Parasitiformes</taxon>
        <taxon>Ixodida</taxon>
        <taxon>Ixodoidea</taxon>
        <taxon>Ixodidae</taxon>
        <taxon>Rhipicephalinae</taxon>
        <taxon>Rhipicephalus</taxon>
        <taxon>Rhipicephalus</taxon>
    </lineage>
</organism>
<dbReference type="GO" id="GO:0006545">
    <property type="term" value="P:glycine biosynthetic process"/>
    <property type="evidence" value="ECO:0007669"/>
    <property type="project" value="TreeGrafter"/>
</dbReference>
<dbReference type="EMBL" id="GEDV01000898">
    <property type="protein sequence ID" value="JAP87659.1"/>
    <property type="molecule type" value="Transcribed_RNA"/>
</dbReference>
<evidence type="ECO:0000256" key="2">
    <source>
        <dbReference type="ARBA" id="ARBA00006966"/>
    </source>
</evidence>
<evidence type="ECO:0000256" key="1">
    <source>
        <dbReference type="ARBA" id="ARBA00001933"/>
    </source>
</evidence>
<feature type="modified residue" description="N6-(pyridoxal phosphate)lysine" evidence="5">
    <location>
        <position position="258"/>
    </location>
</feature>
<protein>
    <submittedName>
        <fullName evidence="7">Threonine aldolase</fullName>
    </submittedName>
</protein>
<keyword evidence="3" id="KW-0663">Pyridoxal phosphate</keyword>
<feature type="domain" description="Aromatic amino acid beta-eliminating lyase/threonine aldolase" evidence="6">
    <location>
        <begin position="60"/>
        <end position="345"/>
    </location>
</feature>
<evidence type="ECO:0000256" key="5">
    <source>
        <dbReference type="PIRSR" id="PIRSR017617-1"/>
    </source>
</evidence>
<dbReference type="InterPro" id="IPR015421">
    <property type="entry name" value="PyrdxlP-dep_Trfase_major"/>
</dbReference>
<dbReference type="SUPFAM" id="SSF53383">
    <property type="entry name" value="PLP-dependent transferases"/>
    <property type="match status" value="1"/>
</dbReference>
<proteinExistence type="inferred from homology"/>
<dbReference type="CDD" id="cd06502">
    <property type="entry name" value="TA_like"/>
    <property type="match status" value="1"/>
</dbReference>
<evidence type="ECO:0000256" key="4">
    <source>
        <dbReference type="ARBA" id="ARBA00023239"/>
    </source>
</evidence>
<dbReference type="PANTHER" id="PTHR48097:SF9">
    <property type="entry name" value="L-THREONINE ALDOLASE"/>
    <property type="match status" value="1"/>
</dbReference>
<sequence>QREGARKFVRNVCVRCARGPRLTRLSELYQGGLRARAARGKIKTLITPEVAAMDNPRVVDLRSDTLTKPTTEMRQAMRDAEVGDDVFKEDPTVNELERVVAELLGKEAALFVPTGTMGNLAAVMAHCDQRGQEILVGDASHLFLNEQGGVAQVAAVQSWAVPTQKDGRLLLEDLEFRMRPRDFHCPKTALLCLENTHNVCGGTVLPVDYVEEAGRFAKTHKIPLHMDGARIMNAATYLGLPVKDLLRECDTVMMCISKGLACPIGSLVAGPKDFIYKVSRVRKCLGGGMRQAGIVAAAGLVSLKTIVPRLHEDHENTQRLARGVCLKGNPFVSMDLETVQTNMAVYDFHDIRRLSPVTFCERLLKVTEREYEDLQQAVTVKMIPISQSKARAVLHNDVNADDVDAAVVKIRYVIEELCRSAGA</sequence>
<evidence type="ECO:0000259" key="6">
    <source>
        <dbReference type="Pfam" id="PF01212"/>
    </source>
</evidence>
<comment type="cofactor">
    <cofactor evidence="1">
        <name>pyridoxal 5'-phosphate</name>
        <dbReference type="ChEBI" id="CHEBI:597326"/>
    </cofactor>
</comment>
<accession>A0A131Z8I0</accession>
<reference evidence="7" key="1">
    <citation type="journal article" date="2016" name="Ticks Tick Borne Dis.">
        <title>De novo assembly and annotation of the salivary gland transcriptome of Rhipicephalus appendiculatus male and female ticks during blood feeding.</title>
        <authorList>
            <person name="de Castro M.H."/>
            <person name="de Klerk D."/>
            <person name="Pienaar R."/>
            <person name="Latif A.A."/>
            <person name="Rees D.J."/>
            <person name="Mans B.J."/>
        </authorList>
    </citation>
    <scope>NUCLEOTIDE SEQUENCE</scope>
    <source>
        <tissue evidence="7">Salivary glands</tissue>
    </source>
</reference>
<dbReference type="InterPro" id="IPR015424">
    <property type="entry name" value="PyrdxlP-dep_Trfase"/>
</dbReference>
<evidence type="ECO:0000256" key="3">
    <source>
        <dbReference type="ARBA" id="ARBA00022898"/>
    </source>
</evidence>
<dbReference type="InterPro" id="IPR015422">
    <property type="entry name" value="PyrdxlP-dep_Trfase_small"/>
</dbReference>
<dbReference type="GO" id="GO:0005829">
    <property type="term" value="C:cytosol"/>
    <property type="evidence" value="ECO:0007669"/>
    <property type="project" value="TreeGrafter"/>
</dbReference>
<dbReference type="PIRSF" id="PIRSF017617">
    <property type="entry name" value="Thr_aldolase"/>
    <property type="match status" value="1"/>
</dbReference>